<dbReference type="RefSeq" id="WP_006186910.1">
    <property type="nucleotide sequence ID" value="NZ_CP040637.1"/>
</dbReference>
<dbReference type="GeneID" id="96154745"/>
<keyword evidence="2" id="KW-1185">Reference proteome</keyword>
<dbReference type="AlphaFoldDB" id="A0A4P9TBU4"/>
<evidence type="ECO:0000313" key="2">
    <source>
        <dbReference type="Proteomes" id="UP000307562"/>
    </source>
</evidence>
<accession>A0A4P9TBU4</accession>
<dbReference type="KEGG" id="npl:FGF80_02235"/>
<gene>
    <name evidence="1" type="ORF">FGF80_02235</name>
</gene>
<reference evidence="2" key="1">
    <citation type="submission" date="2019-05" db="EMBL/GenBank/DDBJ databases">
        <title>Complete Genome Sequence and Methylation Pattern of the Halophilic Archaeon Natrinema pallidum BOL6-1.</title>
        <authorList>
            <person name="DasSarma P."/>
            <person name="DasSarma B.P."/>
            <person name="DasSarma S.L."/>
            <person name="Martinez F.L."/>
            <person name="Guzman D."/>
            <person name="Roberts R.J."/>
            <person name="DasSarma S."/>
        </authorList>
    </citation>
    <scope>NUCLEOTIDE SEQUENCE [LARGE SCALE GENOMIC DNA]</scope>
    <source>
        <strain evidence="2">BOL6-1</strain>
    </source>
</reference>
<proteinExistence type="predicted"/>
<evidence type="ECO:0000313" key="1">
    <source>
        <dbReference type="EMBL" id="QCW02123.1"/>
    </source>
</evidence>
<name>A0A4P9TBU4_9EURY</name>
<dbReference type="EMBL" id="CP040637">
    <property type="protein sequence ID" value="QCW02123.1"/>
    <property type="molecule type" value="Genomic_DNA"/>
</dbReference>
<sequence length="73" mass="8103">MSTESKKEGVRRPTFAARPLLDGRIAIVLGRFAGSSNDGVFERVTGAWARRVGRGEEAYCRQVFPPTQKIYTS</sequence>
<protein>
    <submittedName>
        <fullName evidence="1">Uncharacterized protein</fullName>
    </submittedName>
</protein>
<organism evidence="1 2">
    <name type="scientific">Natrinema pallidum</name>
    <dbReference type="NCBI Taxonomy" id="69527"/>
    <lineage>
        <taxon>Archaea</taxon>
        <taxon>Methanobacteriati</taxon>
        <taxon>Methanobacteriota</taxon>
        <taxon>Stenosarchaea group</taxon>
        <taxon>Halobacteria</taxon>
        <taxon>Halobacteriales</taxon>
        <taxon>Natrialbaceae</taxon>
        <taxon>Natrinema</taxon>
    </lineage>
</organism>
<dbReference type="Proteomes" id="UP000307562">
    <property type="component" value="Chromosome"/>
</dbReference>